<gene>
    <name evidence="2" type="ORF">G8O29_01740</name>
</gene>
<dbReference type="InterPro" id="IPR017896">
    <property type="entry name" value="4Fe4S_Fe-S-bd"/>
</dbReference>
<comment type="caution">
    <text evidence="2">The sequence shown here is derived from an EMBL/GenBank/DDBJ whole genome shotgun (WGS) entry which is preliminary data.</text>
</comment>
<reference evidence="2 3" key="1">
    <citation type="journal article" date="2022" name="Microorganisms">
        <title>Genome Sequence and Characterization of a Xanthorhodopsin-Containing, Aerobic Anoxygenic Phototrophic Rhodobacter Species, Isolated from Mesophilic Conditions at Yellowstone National Park.</title>
        <authorList>
            <person name="Kyndt J.A."/>
            <person name="Robertson S."/>
            <person name="Shoffstall I.B."/>
            <person name="Ramaley R.F."/>
            <person name="Meyer T.E."/>
        </authorList>
    </citation>
    <scope>NUCLEOTIDE SEQUENCE [LARGE SCALE GENOMIC DNA]</scope>
    <source>
        <strain evidence="2 3">M37P</strain>
    </source>
</reference>
<protein>
    <submittedName>
        <fullName evidence="2">Ferredoxin</fullName>
    </submittedName>
</protein>
<evidence type="ECO:0000313" key="2">
    <source>
        <dbReference type="EMBL" id="NHB75461.1"/>
    </source>
</evidence>
<evidence type="ECO:0000313" key="3">
    <source>
        <dbReference type="Proteomes" id="UP001515660"/>
    </source>
</evidence>
<name>A0ABX0G2N8_9RHOB</name>
<feature type="domain" description="4Fe-4S ferredoxin-type" evidence="1">
    <location>
        <begin position="130"/>
        <end position="160"/>
    </location>
</feature>
<evidence type="ECO:0000259" key="1">
    <source>
        <dbReference type="PROSITE" id="PS51379"/>
    </source>
</evidence>
<dbReference type="Proteomes" id="UP001515660">
    <property type="component" value="Unassembled WGS sequence"/>
</dbReference>
<dbReference type="EMBL" id="JAANHS010000001">
    <property type="protein sequence ID" value="NHB75461.1"/>
    <property type="molecule type" value="Genomic_DNA"/>
</dbReference>
<keyword evidence="3" id="KW-1185">Reference proteome</keyword>
<organism evidence="2 3">
    <name type="scientific">Rhodobacter calidifons</name>
    <dbReference type="NCBI Taxonomy" id="2715277"/>
    <lineage>
        <taxon>Bacteria</taxon>
        <taxon>Pseudomonadati</taxon>
        <taxon>Pseudomonadota</taxon>
        <taxon>Alphaproteobacteria</taxon>
        <taxon>Rhodobacterales</taxon>
        <taxon>Rhodobacter group</taxon>
        <taxon>Rhodobacter</taxon>
    </lineage>
</organism>
<dbReference type="PROSITE" id="PS51379">
    <property type="entry name" value="4FE4S_FER_2"/>
    <property type="match status" value="1"/>
</dbReference>
<sequence>MEDRLAEAQLEILGGFPVAEGEAGFPAGTRTLLLLGPKEPGFWVHLTAQPEWDGGPDPVDRWSRRVIGRIACDLGAKALFPFGGPPHHPFYQWAMRTGRIWDSPVRLLVHAGQGLMVSFRGALALREAVEVPAAAPRPCDACPAPCLTACPAGALSGSGYDVPACHAWLDRAEGAKCMGGGCLVRRACPVSQSYARLPEQSAYHMRQFHR</sequence>
<proteinExistence type="predicted"/>
<accession>A0ABX0G2N8</accession>